<dbReference type="PANTHER" id="PTHR34001:SF3">
    <property type="entry name" value="BLL7405 PROTEIN"/>
    <property type="match status" value="1"/>
</dbReference>
<dbReference type="AlphaFoldDB" id="A0A2D2D4J6"/>
<dbReference type="Pfam" id="PF13505">
    <property type="entry name" value="OMP_b-brl"/>
    <property type="match status" value="2"/>
</dbReference>
<dbReference type="RefSeq" id="WP_003609558.1">
    <property type="nucleotide sequence ID" value="NZ_ADVE02000001.1"/>
</dbReference>
<protein>
    <submittedName>
        <fullName evidence="9">Porin family protein</fullName>
    </submittedName>
</protein>
<organism evidence="9 10">
    <name type="scientific">Methylosinus trichosporium (strain ATCC 35070 / NCIMB 11131 / UNIQEM 75 / OB3b)</name>
    <dbReference type="NCBI Taxonomy" id="595536"/>
    <lineage>
        <taxon>Bacteria</taxon>
        <taxon>Pseudomonadati</taxon>
        <taxon>Pseudomonadota</taxon>
        <taxon>Alphaproteobacteria</taxon>
        <taxon>Hyphomicrobiales</taxon>
        <taxon>Methylocystaceae</taxon>
        <taxon>Methylosinus</taxon>
    </lineage>
</organism>
<keyword evidence="2 7" id="KW-0732">Signal</keyword>
<comment type="similarity">
    <text evidence="5">Belongs to the Omp25/RopB family.</text>
</comment>
<dbReference type="KEGG" id="mtw:CQW49_19830"/>
<accession>A0A2D2D4J6</accession>
<feature type="chain" id="PRO_5013897893" evidence="7">
    <location>
        <begin position="22"/>
        <end position="467"/>
    </location>
</feature>
<dbReference type="EMBL" id="CP023737">
    <property type="protein sequence ID" value="ATQ69882.1"/>
    <property type="molecule type" value="Genomic_DNA"/>
</dbReference>
<keyword evidence="10" id="KW-1185">Reference proteome</keyword>
<keyword evidence="4" id="KW-0998">Cell outer membrane</keyword>
<feature type="signal peptide" evidence="7">
    <location>
        <begin position="1"/>
        <end position="21"/>
    </location>
</feature>
<evidence type="ECO:0000256" key="1">
    <source>
        <dbReference type="ARBA" id="ARBA00004442"/>
    </source>
</evidence>
<name>A0A2D2D4J6_METT3</name>
<evidence type="ECO:0000313" key="9">
    <source>
        <dbReference type="EMBL" id="ATQ69882.1"/>
    </source>
</evidence>
<sequence length="467" mass="48054">MIRRLLVSTALGLLFAGAASAGSPTRYNEPPKAPILESRSGGQPSTSRGRKGYRSNEDVTGSIPMAASAPLVGVDAAHAALSAPLWTGFHVGATIGSGWAITPLAIPNAATFSGVGMSGVAGGVTAGFDYRFGSVVAGIAADGNLKSTSAYLSGVDVTFREAASWALRGRLGGLASEDTLVYATAGVTQAITKLTYPTGDSDDVRYTGAIFGVGVETRLAAGLYGRAEYLQSLFGQRNFDGGRYNARLESGVARVGLILKPFEMGDWSGLPVGLAAASSTQPESWTGAHIGAHGGYAFGSTKLTSGSWTGDGVGGAGGVGGALLGYDYQWGRSVLGVEIDGSGGGARSTASVTLRRFSANAQIAYDWDYSIRARAGRLFGSTLLFGTVGWTQTYGRLTTAGLGGIETSHLFSGVQLGGGVETMLTTHLGARLEYLHSFYDKYAGVLGSSIDARPTTGKTRAAVIYKF</sequence>
<evidence type="ECO:0000256" key="3">
    <source>
        <dbReference type="ARBA" id="ARBA00023136"/>
    </source>
</evidence>
<evidence type="ECO:0000313" key="10">
    <source>
        <dbReference type="Proteomes" id="UP000230709"/>
    </source>
</evidence>
<dbReference type="STRING" id="595536.GCA_000178815_01227"/>
<comment type="subcellular location">
    <subcellularLocation>
        <location evidence="1">Cell outer membrane</location>
    </subcellularLocation>
</comment>
<evidence type="ECO:0000259" key="8">
    <source>
        <dbReference type="Pfam" id="PF13505"/>
    </source>
</evidence>
<feature type="region of interest" description="Disordered" evidence="6">
    <location>
        <begin position="20"/>
        <end position="59"/>
    </location>
</feature>
<dbReference type="GO" id="GO:0009279">
    <property type="term" value="C:cell outer membrane"/>
    <property type="evidence" value="ECO:0007669"/>
    <property type="project" value="UniProtKB-SubCell"/>
</dbReference>
<dbReference type="InterPro" id="IPR051692">
    <property type="entry name" value="OMP-like"/>
</dbReference>
<evidence type="ECO:0000256" key="6">
    <source>
        <dbReference type="SAM" id="MobiDB-lite"/>
    </source>
</evidence>
<evidence type="ECO:0000256" key="5">
    <source>
        <dbReference type="ARBA" id="ARBA00038306"/>
    </source>
</evidence>
<reference evidence="10" key="1">
    <citation type="submission" date="2017-10" db="EMBL/GenBank/DDBJ databases">
        <title>Completed PacBio SMRT sequence of Methylosinus trichosporium OB3b reveals presence of a third large plasmid.</title>
        <authorList>
            <person name="Charles T.C."/>
            <person name="Lynch M.D.J."/>
            <person name="Heil J.R."/>
            <person name="Cheng J."/>
        </authorList>
    </citation>
    <scope>NUCLEOTIDE SEQUENCE [LARGE SCALE GENOMIC DNA]</scope>
    <source>
        <strain evidence="10">OB3b</strain>
    </source>
</reference>
<proteinExistence type="inferred from homology"/>
<dbReference type="InterPro" id="IPR027385">
    <property type="entry name" value="Beta-barrel_OMP"/>
</dbReference>
<dbReference type="SUPFAM" id="SSF56925">
    <property type="entry name" value="OMPA-like"/>
    <property type="match status" value="2"/>
</dbReference>
<dbReference type="PANTHER" id="PTHR34001">
    <property type="entry name" value="BLL7405 PROTEIN"/>
    <property type="match status" value="1"/>
</dbReference>
<keyword evidence="3" id="KW-0472">Membrane</keyword>
<evidence type="ECO:0000256" key="2">
    <source>
        <dbReference type="ARBA" id="ARBA00022729"/>
    </source>
</evidence>
<feature type="domain" description="Outer membrane protein beta-barrel" evidence="8">
    <location>
        <begin position="70"/>
        <end position="241"/>
    </location>
</feature>
<feature type="domain" description="Outer membrane protein beta-barrel" evidence="8">
    <location>
        <begin position="272"/>
        <end position="441"/>
    </location>
</feature>
<evidence type="ECO:0000256" key="7">
    <source>
        <dbReference type="SAM" id="SignalP"/>
    </source>
</evidence>
<gene>
    <name evidence="9" type="ORF">CQW49_19830</name>
</gene>
<dbReference type="Proteomes" id="UP000230709">
    <property type="component" value="Chromosome"/>
</dbReference>
<evidence type="ECO:0000256" key="4">
    <source>
        <dbReference type="ARBA" id="ARBA00023237"/>
    </source>
</evidence>
<dbReference type="InterPro" id="IPR011250">
    <property type="entry name" value="OMP/PagP_B-barrel"/>
</dbReference>